<gene>
    <name evidence="3" type="ORF">Taro_050136</name>
</gene>
<comment type="caution">
    <text evidence="3">The sequence shown here is derived from an EMBL/GenBank/DDBJ whole genome shotgun (WGS) entry which is preliminary data.</text>
</comment>
<proteinExistence type="predicted"/>
<dbReference type="OrthoDB" id="10266706at2759"/>
<feature type="domain" description="Glucose/Sorbosone dehydrogenase" evidence="2">
    <location>
        <begin position="218"/>
        <end position="418"/>
    </location>
</feature>
<feature type="chain" id="PRO_5032485298" description="Glucose/Sorbosone dehydrogenase domain-containing protein" evidence="1">
    <location>
        <begin position="26"/>
        <end position="432"/>
    </location>
</feature>
<evidence type="ECO:0000313" key="3">
    <source>
        <dbReference type="EMBL" id="MQM17165.1"/>
    </source>
</evidence>
<protein>
    <recommendedName>
        <fullName evidence="2">Glucose/Sorbosone dehydrogenase domain-containing protein</fullName>
    </recommendedName>
</protein>
<feature type="signal peptide" evidence="1">
    <location>
        <begin position="1"/>
        <end position="25"/>
    </location>
</feature>
<dbReference type="PANTHER" id="PTHR19328">
    <property type="entry name" value="HEDGEHOG-INTERACTING PROTEIN"/>
    <property type="match status" value="1"/>
</dbReference>
<dbReference type="EMBL" id="NMUH01007385">
    <property type="protein sequence ID" value="MQM17165.1"/>
    <property type="molecule type" value="Genomic_DNA"/>
</dbReference>
<organism evidence="3 4">
    <name type="scientific">Colocasia esculenta</name>
    <name type="common">Wild taro</name>
    <name type="synonym">Arum esculentum</name>
    <dbReference type="NCBI Taxonomy" id="4460"/>
    <lineage>
        <taxon>Eukaryota</taxon>
        <taxon>Viridiplantae</taxon>
        <taxon>Streptophyta</taxon>
        <taxon>Embryophyta</taxon>
        <taxon>Tracheophyta</taxon>
        <taxon>Spermatophyta</taxon>
        <taxon>Magnoliopsida</taxon>
        <taxon>Liliopsida</taxon>
        <taxon>Araceae</taxon>
        <taxon>Aroideae</taxon>
        <taxon>Colocasieae</taxon>
        <taxon>Colocasia</taxon>
    </lineage>
</organism>
<reference evidence="3" key="1">
    <citation type="submission" date="2017-07" db="EMBL/GenBank/DDBJ databases">
        <title>Taro Niue Genome Assembly and Annotation.</title>
        <authorList>
            <person name="Atibalentja N."/>
            <person name="Keating K."/>
            <person name="Fields C.J."/>
        </authorList>
    </citation>
    <scope>NUCLEOTIDE SEQUENCE</scope>
    <source>
        <strain evidence="3">Niue_2</strain>
        <tissue evidence="3">Leaf</tissue>
    </source>
</reference>
<dbReference type="SUPFAM" id="SSF50952">
    <property type="entry name" value="Soluble quinoprotein glucose dehydrogenase"/>
    <property type="match status" value="1"/>
</dbReference>
<sequence>MAAMGSILLVLFSSVLFLFLPASSGLPLCTNSRAPIGTKVPLAFCSYNGSTCCSTTDDVSLQRQFASMDISDAACGSLVKSLICAKCDPFSSGIFPDESKIRTVPLLCNSTFPVRSQLKGATTSFCENVWNTCKNVSIRNSPFAPSLLGSAGVQPSSPSRLTDLWQSKNEFCQALGGSSGNESVCFDGNSVSSNTTQNPPSPKGLCLERIGNESYLNMVPHPDGSNRVFLSNQQGKLWLATVPRQGSGGTLEFDISSPFLDLTDEVHSDSEFGLMGLAFHPSFTTNGRLFVSYNCDKVQSASCAGRCSCNSDVNCDPSKLSHDNGAQPCRYQSVIAEYTVNGTSATPSMATTASPSEVRRIFTMGLPFTSHHGGQILFGPADGYLYFMMGDGGGKGDPLNFSQNKKSLLGKIMRLDVNNMPMTQRFKPSNVH</sequence>
<dbReference type="InterPro" id="IPR012938">
    <property type="entry name" value="Glc/Sorbosone_DH"/>
</dbReference>
<dbReference type="Pfam" id="PF07995">
    <property type="entry name" value="GSDH"/>
    <property type="match status" value="1"/>
</dbReference>
<accession>A0A843XCZ7</accession>
<dbReference type="AlphaFoldDB" id="A0A843XCZ7"/>
<dbReference type="InterPro" id="IPR011041">
    <property type="entry name" value="Quinoprot_gluc/sorb_DH_b-prop"/>
</dbReference>
<dbReference type="PANTHER" id="PTHR19328:SF13">
    <property type="entry name" value="HIPL1 PROTEIN"/>
    <property type="match status" value="1"/>
</dbReference>
<dbReference type="Proteomes" id="UP000652761">
    <property type="component" value="Unassembled WGS sequence"/>
</dbReference>
<keyword evidence="4" id="KW-1185">Reference proteome</keyword>
<evidence type="ECO:0000256" key="1">
    <source>
        <dbReference type="SAM" id="SignalP"/>
    </source>
</evidence>
<evidence type="ECO:0000313" key="4">
    <source>
        <dbReference type="Proteomes" id="UP000652761"/>
    </source>
</evidence>
<name>A0A843XCZ7_COLES</name>
<dbReference type="Gene3D" id="2.120.10.30">
    <property type="entry name" value="TolB, C-terminal domain"/>
    <property type="match status" value="1"/>
</dbReference>
<keyword evidence="1" id="KW-0732">Signal</keyword>
<dbReference type="InterPro" id="IPR011042">
    <property type="entry name" value="6-blade_b-propeller_TolB-like"/>
</dbReference>
<evidence type="ECO:0000259" key="2">
    <source>
        <dbReference type="Pfam" id="PF07995"/>
    </source>
</evidence>